<dbReference type="Pfam" id="PF02254">
    <property type="entry name" value="TrkA_N"/>
    <property type="match status" value="1"/>
</dbReference>
<protein>
    <submittedName>
        <fullName evidence="6">TrkA family potassium uptake protein</fullName>
    </submittedName>
</protein>
<evidence type="ECO:0000313" key="7">
    <source>
        <dbReference type="Proteomes" id="UP000315400"/>
    </source>
</evidence>
<accession>A0A540VVH1</accession>
<keyword evidence="4" id="KW-0406">Ion transport</keyword>
<dbReference type="InterPro" id="IPR036291">
    <property type="entry name" value="NAD(P)-bd_dom_sf"/>
</dbReference>
<dbReference type="Proteomes" id="UP000315400">
    <property type="component" value="Unassembled WGS sequence"/>
</dbReference>
<keyword evidence="2" id="KW-0633">Potassium transport</keyword>
<dbReference type="Gene3D" id="3.30.70.1450">
    <property type="entry name" value="Regulator of K+ conductance, C-terminal domain"/>
    <property type="match status" value="1"/>
</dbReference>
<dbReference type="AlphaFoldDB" id="A0A540VVH1"/>
<dbReference type="InterPro" id="IPR006036">
    <property type="entry name" value="K_uptake_TrkA"/>
</dbReference>
<evidence type="ECO:0000259" key="5">
    <source>
        <dbReference type="PROSITE" id="PS51201"/>
    </source>
</evidence>
<reference evidence="6 7" key="1">
    <citation type="submission" date="2019-06" db="EMBL/GenBank/DDBJ databases">
        <title>Metagenome assembled Genome of Spiribacter salinus SL48-SHIP from the microbial mat of Salt Lake 48 (Novosibirsk region, Russia).</title>
        <authorList>
            <person name="Shipova A."/>
            <person name="Rozanov A.S."/>
            <person name="Bryanskaya A.V."/>
            <person name="Peltek S.E."/>
        </authorList>
    </citation>
    <scope>NUCLEOTIDE SEQUENCE [LARGE SCALE GENOMIC DNA]</scope>
    <source>
        <strain evidence="6">SL48-SHIP-2</strain>
    </source>
</reference>
<evidence type="ECO:0000256" key="2">
    <source>
        <dbReference type="ARBA" id="ARBA00022538"/>
    </source>
</evidence>
<dbReference type="GO" id="GO:0005886">
    <property type="term" value="C:plasma membrane"/>
    <property type="evidence" value="ECO:0007669"/>
    <property type="project" value="InterPro"/>
</dbReference>
<organism evidence="6 7">
    <name type="scientific">Spiribacter salinus</name>
    <dbReference type="NCBI Taxonomy" id="1335746"/>
    <lineage>
        <taxon>Bacteria</taxon>
        <taxon>Pseudomonadati</taxon>
        <taxon>Pseudomonadota</taxon>
        <taxon>Gammaproteobacteria</taxon>
        <taxon>Chromatiales</taxon>
        <taxon>Ectothiorhodospiraceae</taxon>
        <taxon>Spiribacter</taxon>
    </lineage>
</organism>
<dbReference type="PANTHER" id="PTHR43833:SF5">
    <property type="entry name" value="TRK SYSTEM POTASSIUM UPTAKE PROTEIN TRKA"/>
    <property type="match status" value="1"/>
</dbReference>
<evidence type="ECO:0000256" key="1">
    <source>
        <dbReference type="ARBA" id="ARBA00022448"/>
    </source>
</evidence>
<dbReference type="PRINTS" id="PR00335">
    <property type="entry name" value="KUPTAKETRKA"/>
</dbReference>
<dbReference type="GO" id="GO:0015079">
    <property type="term" value="F:potassium ion transmembrane transporter activity"/>
    <property type="evidence" value="ECO:0007669"/>
    <property type="project" value="InterPro"/>
</dbReference>
<keyword evidence="3" id="KW-0630">Potassium</keyword>
<dbReference type="SUPFAM" id="SSF116726">
    <property type="entry name" value="TrkA C-terminal domain-like"/>
    <property type="match status" value="1"/>
</dbReference>
<gene>
    <name evidence="6" type="ORF">FKY71_01645</name>
</gene>
<proteinExistence type="predicted"/>
<comment type="caution">
    <text evidence="6">The sequence shown here is derived from an EMBL/GenBank/DDBJ whole genome shotgun (WGS) entry which is preliminary data.</text>
</comment>
<dbReference type="SUPFAM" id="SSF51735">
    <property type="entry name" value="NAD(P)-binding Rossmann-fold domains"/>
    <property type="match status" value="1"/>
</dbReference>
<dbReference type="InterPro" id="IPR036721">
    <property type="entry name" value="RCK_C_sf"/>
</dbReference>
<sequence>MEEETGMNLIILGAGPVGSRLVERALAGGHDVVLVEPDETLAEDAAREYDVRVLAMGVGDDRFPEESRLDDAEALIATTTDDSVNIMAMLLGQEAGVATLTSTVNQPGHVNLFRRLGVRVLADPERLVAQHLLDITLLPEASDVTTLRDGQQIIELQLDAASPLTGRTAEQIHADGVLDETLEIIARVREGETQLLKPDEPLASGDGLVLFATQRLRGRRRRLFRESTGEG</sequence>
<feature type="domain" description="RCK N-terminal" evidence="5">
    <location>
        <begin position="6"/>
        <end position="128"/>
    </location>
</feature>
<dbReference type="PANTHER" id="PTHR43833">
    <property type="entry name" value="POTASSIUM CHANNEL PROTEIN 2-RELATED-RELATED"/>
    <property type="match status" value="1"/>
</dbReference>
<dbReference type="EMBL" id="VIFK01000005">
    <property type="protein sequence ID" value="TQF00761.1"/>
    <property type="molecule type" value="Genomic_DNA"/>
</dbReference>
<dbReference type="InterPro" id="IPR003148">
    <property type="entry name" value="RCK_N"/>
</dbReference>
<evidence type="ECO:0000256" key="4">
    <source>
        <dbReference type="ARBA" id="ARBA00023065"/>
    </source>
</evidence>
<dbReference type="Gene3D" id="3.40.50.720">
    <property type="entry name" value="NAD(P)-binding Rossmann-like Domain"/>
    <property type="match status" value="1"/>
</dbReference>
<evidence type="ECO:0000313" key="6">
    <source>
        <dbReference type="EMBL" id="TQF00761.1"/>
    </source>
</evidence>
<dbReference type="STRING" id="1260251.SPISAL_06575"/>
<dbReference type="InterPro" id="IPR050721">
    <property type="entry name" value="Trk_Ktr_HKT_K-transport"/>
</dbReference>
<keyword evidence="1" id="KW-0813">Transport</keyword>
<dbReference type="PROSITE" id="PS51201">
    <property type="entry name" value="RCK_N"/>
    <property type="match status" value="1"/>
</dbReference>
<evidence type="ECO:0000256" key="3">
    <source>
        <dbReference type="ARBA" id="ARBA00022958"/>
    </source>
</evidence>
<name>A0A540VVH1_9GAMM</name>